<name>A4C2B2_9FLAO</name>
<dbReference type="Gene3D" id="3.80.10.10">
    <property type="entry name" value="Ribonuclease Inhibitor"/>
    <property type="match status" value="1"/>
</dbReference>
<gene>
    <name evidence="3" type="ORF">PI23P_00875</name>
</gene>
<dbReference type="GO" id="GO:0035591">
    <property type="term" value="F:signaling adaptor activity"/>
    <property type="evidence" value="ECO:0007669"/>
    <property type="project" value="TreeGrafter"/>
</dbReference>
<evidence type="ECO:0000256" key="2">
    <source>
        <dbReference type="ARBA" id="ARBA00022737"/>
    </source>
</evidence>
<comment type="caution">
    <text evidence="3">The sequence shown here is derived from an EMBL/GenBank/DDBJ whole genome shotgun (WGS) entry which is preliminary data.</text>
</comment>
<dbReference type="InterPro" id="IPR032675">
    <property type="entry name" value="LRR_dom_sf"/>
</dbReference>
<evidence type="ECO:0000313" key="4">
    <source>
        <dbReference type="Proteomes" id="UP000003053"/>
    </source>
</evidence>
<dbReference type="PROSITE" id="PS51257">
    <property type="entry name" value="PROKAR_LIPOPROTEIN"/>
    <property type="match status" value="1"/>
</dbReference>
<dbReference type="OrthoDB" id="3179827at2"/>
<dbReference type="PANTHER" id="PTHR47566:SF1">
    <property type="entry name" value="PROTEIN NUD1"/>
    <property type="match status" value="1"/>
</dbReference>
<dbReference type="EMBL" id="AAOG01000004">
    <property type="protein sequence ID" value="EAR11713.1"/>
    <property type="molecule type" value="Genomic_DNA"/>
</dbReference>
<reference evidence="3 4" key="1">
    <citation type="submission" date="2006-02" db="EMBL/GenBank/DDBJ databases">
        <authorList>
            <person name="Murray A."/>
            <person name="Staley J."/>
            <person name="Ferriera S."/>
            <person name="Johnson J."/>
            <person name="Kravitz S."/>
            <person name="Halpern A."/>
            <person name="Remington K."/>
            <person name="Beeson K."/>
            <person name="Tran B."/>
            <person name="Rogers Y.-H."/>
            <person name="Friedman R."/>
            <person name="Venter J.C."/>
        </authorList>
    </citation>
    <scope>NUCLEOTIDE SEQUENCE [LARGE SCALE GENOMIC DNA]</scope>
    <source>
        <strain evidence="3 4">23-P</strain>
    </source>
</reference>
<dbReference type="InterPro" id="IPR052574">
    <property type="entry name" value="CDIRP"/>
</dbReference>
<keyword evidence="2" id="KW-0677">Repeat</keyword>
<sequence length="609" mass="67231">MKNLITIVLGLSIMFGCSNYDSEVDSINNSDGSTPGPSGNVFPAVNTIGVSGQWEFIENKVSGKIKQKRQTYKRGIHLIRSTYNDSLDVGVLPEAVLPLTGQLSENETITAVIGNFGYLPIFNEFLVSYKIAYEDEAFGEEIFETYTISDSLASVDFTYFDFATTANLSQPGAYTIEMSTHLDTDMDSENNIYTRIVQSLTFSDVCNIHSLIFEESNSAFKLYTLDDNGTCNYVVFGNYTLDQENNIITLFVNESGGSVTKIGQIYDAALDDNGGFTGAISVEGLCVQLLDGFEEESYASNLTYIPDDNLEQWLVDEGFDNQMDDYMLTSNAQNMAGIAIMADDACYDESGAIICAWEDFMDYDSRFSNRLTNLAAIEAFPSLQILNLTGNDLDSINITKNSQLKYLYLNFNSFYTIDTSGNPNLEEISLDNNKTIPKVDFSQNSSMKILAMPNIALGKMSGYIGPGGYFDLSNLTQLEALMLGNNNLTSVDVSNNNNLWKLQLGGNNIAEIDVSHLVSLTEFSIHQSPITSLDLSSSTQLYKLNINDCDLQGTLDLSMMENLMEFSAGNNPNLTCIKVNQTQLDNINNGATNFEWNYDSSVTISLDCD</sequence>
<dbReference type="Proteomes" id="UP000003053">
    <property type="component" value="Unassembled WGS sequence"/>
</dbReference>
<protein>
    <submittedName>
        <fullName evidence="3">Uncharacterized protein</fullName>
    </submittedName>
</protein>
<dbReference type="PANTHER" id="PTHR47566">
    <property type="match status" value="1"/>
</dbReference>
<evidence type="ECO:0000256" key="1">
    <source>
        <dbReference type="ARBA" id="ARBA00022614"/>
    </source>
</evidence>
<proteinExistence type="predicted"/>
<accession>A4C2B2</accession>
<keyword evidence="4" id="KW-1185">Reference proteome</keyword>
<dbReference type="RefSeq" id="WP_004568793.1">
    <property type="nucleotide sequence ID" value="NZ_CH724148.1"/>
</dbReference>
<dbReference type="AlphaFoldDB" id="A4C2B2"/>
<dbReference type="STRING" id="313594.PI23P_00875"/>
<dbReference type="SUPFAM" id="SSF52058">
    <property type="entry name" value="L domain-like"/>
    <property type="match status" value="1"/>
</dbReference>
<keyword evidence="1" id="KW-0433">Leucine-rich repeat</keyword>
<dbReference type="HOGENOM" id="CLU_448237_0_0_10"/>
<dbReference type="eggNOG" id="COG4886">
    <property type="taxonomic scope" value="Bacteria"/>
</dbReference>
<evidence type="ECO:0000313" key="3">
    <source>
        <dbReference type="EMBL" id="EAR11713.1"/>
    </source>
</evidence>
<organism evidence="3 4">
    <name type="scientific">Polaribacter irgensii 23-P</name>
    <dbReference type="NCBI Taxonomy" id="313594"/>
    <lineage>
        <taxon>Bacteria</taxon>
        <taxon>Pseudomonadati</taxon>
        <taxon>Bacteroidota</taxon>
        <taxon>Flavobacteriia</taxon>
        <taxon>Flavobacteriales</taxon>
        <taxon>Flavobacteriaceae</taxon>
    </lineage>
</organism>